<dbReference type="GeneID" id="13186765"/>
<evidence type="ECO:0000313" key="2">
    <source>
        <dbReference type="Proteomes" id="UP000001940"/>
    </source>
</evidence>
<gene>
    <name evidence="1" type="ORF">CELE_M02G9.4</name>
    <name evidence="1 3" type="ORF">M02G9.4</name>
</gene>
<accession>D3KFW2</accession>
<dbReference type="EMBL" id="BX284602">
    <property type="protein sequence ID" value="CBJ25090.1"/>
    <property type="molecule type" value="Genomic_DNA"/>
</dbReference>
<proteinExistence type="predicted"/>
<evidence type="ECO:0000313" key="1">
    <source>
        <dbReference type="EMBL" id="CBJ25090.1"/>
    </source>
</evidence>
<dbReference type="Proteomes" id="UP000001940">
    <property type="component" value="Chromosome II"/>
</dbReference>
<dbReference type="AlphaFoldDB" id="D3KFW2"/>
<keyword evidence="1" id="KW-0449">Lipoprotein</keyword>
<dbReference type="Bgee" id="WBGene00194935">
    <property type="expression patterns" value="Expressed in larva and 1 other cell type or tissue"/>
</dbReference>
<dbReference type="WormBase" id="M02G9.4b">
    <property type="protein sequence ID" value="CE44445"/>
    <property type="gene ID" value="WBGene00194935"/>
</dbReference>
<keyword evidence="2" id="KW-1185">Reference proteome</keyword>
<evidence type="ECO:0000313" key="3">
    <source>
        <dbReference type="WormBase" id="M02G9.4b"/>
    </source>
</evidence>
<protein>
    <submittedName>
        <fullName evidence="1">Lipoprotein</fullName>
    </submittedName>
</protein>
<dbReference type="RefSeq" id="NP_001254243.1">
    <property type="nucleotide sequence ID" value="NM_001267314.1"/>
</dbReference>
<sequence length="53" mass="5823">MDFTGPPYGKWNEQLGANATNQTDQKAKILVDSMLNGKSGILLTESILKLKEN</sequence>
<name>D3KFW2_CAEEL</name>
<dbReference type="HOGENOM" id="CLU_3070695_0_0_1"/>
<dbReference type="AGR" id="WB:WBGene00194935"/>
<organism evidence="1 2">
    <name type="scientific">Caenorhabditis elegans</name>
    <dbReference type="NCBI Taxonomy" id="6239"/>
    <lineage>
        <taxon>Eukaryota</taxon>
        <taxon>Metazoa</taxon>
        <taxon>Ecdysozoa</taxon>
        <taxon>Nematoda</taxon>
        <taxon>Chromadorea</taxon>
        <taxon>Rhabditida</taxon>
        <taxon>Rhabditina</taxon>
        <taxon>Rhabditomorpha</taxon>
        <taxon>Rhabditoidea</taxon>
        <taxon>Rhabditidae</taxon>
        <taxon>Peloderinae</taxon>
        <taxon>Caenorhabditis</taxon>
    </lineage>
</organism>
<dbReference type="CTD" id="13186765"/>
<reference evidence="1 2" key="1">
    <citation type="journal article" date="1998" name="Science">
        <title>Genome sequence of the nematode C. elegans: a platform for investigating biology.</title>
        <authorList>
            <consortium name="The C. elegans sequencing consortium"/>
            <person name="Sulson J.E."/>
            <person name="Waterston R."/>
        </authorList>
    </citation>
    <scope>NUCLEOTIDE SEQUENCE [LARGE SCALE GENOMIC DNA]</scope>
    <source>
        <strain evidence="1 2">Bristol N2</strain>
    </source>
</reference>
<dbReference type="OrthoDB" id="5873274at2759"/>
<dbReference type="ExpressionAtlas" id="D3KFW2">
    <property type="expression patterns" value="baseline"/>
</dbReference>